<evidence type="ECO:0000256" key="10">
    <source>
        <dbReference type="ARBA" id="ARBA00051194"/>
    </source>
</evidence>
<dbReference type="Pfam" id="PF13238">
    <property type="entry name" value="AAA_18"/>
    <property type="match status" value="1"/>
</dbReference>
<proteinExistence type="inferred from homology"/>
<dbReference type="Proteomes" id="UP001488838">
    <property type="component" value="Unassembled WGS sequence"/>
</dbReference>
<dbReference type="Gene3D" id="3.40.50.300">
    <property type="entry name" value="P-loop containing nucleotide triphosphate hydrolases"/>
    <property type="match status" value="1"/>
</dbReference>
<evidence type="ECO:0000256" key="6">
    <source>
        <dbReference type="ARBA" id="ARBA00022777"/>
    </source>
</evidence>
<gene>
    <name evidence="12" type="ORF">U0070_020857</name>
</gene>
<comment type="pathway">
    <text evidence="1">Cofactor biosynthesis; NAD(+) biosynthesis.</text>
</comment>
<comment type="caution">
    <text evidence="12">The sequence shown here is derived from an EMBL/GenBank/DDBJ whole genome shotgun (WGS) entry which is preliminary data.</text>
</comment>
<dbReference type="FunFam" id="3.40.50.300:FF:000853">
    <property type="entry name" value="Nicotinamide riboside kinase 1"/>
    <property type="match status" value="1"/>
</dbReference>
<evidence type="ECO:0000313" key="12">
    <source>
        <dbReference type="EMBL" id="KAK7816342.1"/>
    </source>
</evidence>
<evidence type="ECO:0000256" key="1">
    <source>
        <dbReference type="ARBA" id="ARBA00004790"/>
    </source>
</evidence>
<dbReference type="EMBL" id="JBBHLL010000103">
    <property type="protein sequence ID" value="KAK7816342.1"/>
    <property type="molecule type" value="Genomic_DNA"/>
</dbReference>
<accession>A0AAW0IPH0</accession>
<evidence type="ECO:0000256" key="7">
    <source>
        <dbReference type="ARBA" id="ARBA00022840"/>
    </source>
</evidence>
<evidence type="ECO:0000256" key="2">
    <source>
        <dbReference type="ARBA" id="ARBA00022642"/>
    </source>
</evidence>
<keyword evidence="7" id="KW-0067">ATP-binding</keyword>
<dbReference type="GO" id="GO:0046872">
    <property type="term" value="F:metal ion binding"/>
    <property type="evidence" value="ECO:0007669"/>
    <property type="project" value="UniProtKB-KW"/>
</dbReference>
<evidence type="ECO:0000256" key="9">
    <source>
        <dbReference type="ARBA" id="ARBA00050738"/>
    </source>
</evidence>
<keyword evidence="6" id="KW-0418">Kinase</keyword>
<evidence type="ECO:0000256" key="5">
    <source>
        <dbReference type="ARBA" id="ARBA00022741"/>
    </source>
</evidence>
<keyword evidence="5" id="KW-0547">Nucleotide-binding</keyword>
<dbReference type="GO" id="GO:0034355">
    <property type="term" value="P:NAD+ biosynthetic process via the salvage pathway"/>
    <property type="evidence" value="ECO:0007669"/>
    <property type="project" value="UniProtKB-ARBA"/>
</dbReference>
<name>A0AAW0IPH0_MYOGA</name>
<dbReference type="GO" id="GO:0005524">
    <property type="term" value="F:ATP binding"/>
    <property type="evidence" value="ECO:0007669"/>
    <property type="project" value="UniProtKB-KW"/>
</dbReference>
<dbReference type="AlphaFoldDB" id="A0AAW0IPH0"/>
<organism evidence="12 13">
    <name type="scientific">Myodes glareolus</name>
    <name type="common">Bank vole</name>
    <name type="synonym">Clethrionomys glareolus</name>
    <dbReference type="NCBI Taxonomy" id="447135"/>
    <lineage>
        <taxon>Eukaryota</taxon>
        <taxon>Metazoa</taxon>
        <taxon>Chordata</taxon>
        <taxon>Craniata</taxon>
        <taxon>Vertebrata</taxon>
        <taxon>Euteleostomi</taxon>
        <taxon>Mammalia</taxon>
        <taxon>Eutheria</taxon>
        <taxon>Euarchontoglires</taxon>
        <taxon>Glires</taxon>
        <taxon>Rodentia</taxon>
        <taxon>Myomorpha</taxon>
        <taxon>Muroidea</taxon>
        <taxon>Cricetidae</taxon>
        <taxon>Arvicolinae</taxon>
        <taxon>Myodes</taxon>
    </lineage>
</organism>
<evidence type="ECO:0000313" key="13">
    <source>
        <dbReference type="Proteomes" id="UP001488838"/>
    </source>
</evidence>
<reference evidence="12 13" key="1">
    <citation type="journal article" date="2023" name="bioRxiv">
        <title>Conserved and derived expression patterns and positive selection on dental genes reveal complex evolutionary context of ever-growing rodent molars.</title>
        <authorList>
            <person name="Calamari Z.T."/>
            <person name="Song A."/>
            <person name="Cohen E."/>
            <person name="Akter M."/>
            <person name="Roy R.D."/>
            <person name="Hallikas O."/>
            <person name="Christensen M.M."/>
            <person name="Li P."/>
            <person name="Marangoni P."/>
            <person name="Jernvall J."/>
            <person name="Klein O.D."/>
        </authorList>
    </citation>
    <scope>NUCLEOTIDE SEQUENCE [LARGE SCALE GENOMIC DNA]</scope>
    <source>
        <strain evidence="12">V071</strain>
    </source>
</reference>
<dbReference type="GO" id="GO:0006741">
    <property type="term" value="P:NADP+ biosynthetic process"/>
    <property type="evidence" value="ECO:0007669"/>
    <property type="project" value="UniProtKB-ARBA"/>
</dbReference>
<evidence type="ECO:0000256" key="4">
    <source>
        <dbReference type="ARBA" id="ARBA00022723"/>
    </source>
</evidence>
<keyword evidence="8" id="KW-0460">Magnesium</keyword>
<evidence type="ECO:0000256" key="11">
    <source>
        <dbReference type="ARBA" id="ARBA00060898"/>
    </source>
</evidence>
<dbReference type="GO" id="GO:0050262">
    <property type="term" value="F:ribosylnicotinamide kinase activity"/>
    <property type="evidence" value="ECO:0007669"/>
    <property type="project" value="UniProtKB-EC"/>
</dbReference>
<keyword evidence="3" id="KW-0808">Transferase</keyword>
<keyword evidence="13" id="KW-1185">Reference proteome</keyword>
<evidence type="ECO:0000256" key="8">
    <source>
        <dbReference type="ARBA" id="ARBA00022842"/>
    </source>
</evidence>
<dbReference type="SUPFAM" id="SSF52540">
    <property type="entry name" value="P-loop containing nucleoside triphosphate hydrolases"/>
    <property type="match status" value="1"/>
</dbReference>
<keyword evidence="2" id="KW-0662">Pyridine nucleotide biosynthesis</keyword>
<evidence type="ECO:0008006" key="14">
    <source>
        <dbReference type="Google" id="ProtNLM"/>
    </source>
</evidence>
<dbReference type="GO" id="GO:0005829">
    <property type="term" value="C:cytosol"/>
    <property type="evidence" value="ECO:0007669"/>
    <property type="project" value="UniProtKB-ARBA"/>
</dbReference>
<dbReference type="CDD" id="cd02024">
    <property type="entry name" value="NRK1"/>
    <property type="match status" value="1"/>
</dbReference>
<evidence type="ECO:0000256" key="3">
    <source>
        <dbReference type="ARBA" id="ARBA00022679"/>
    </source>
</evidence>
<sequence>MRDTRTSELRRPPCFPTRKWPRLAGRWLAAAGEENLCERCSELAEGEGVGPKVSPDPLAWLHSRCGLQALLDDETLSQLVHSQQDSYENVTNGGKTTLAKKLQKHLPNCSLISQDDFFKPESEIDIDENGFLQYDVLEALNMEKMMSAVSRWMENPGRSEGPAALESAQGVPILIIEGFLLFNYKPLDTIWNRSYFLTVPYEECKRRRSTRVYEPPDPPGYFDGHVWPMYLKHRQEMNTITWEIIYLDGTRSEEDLFSQVYEDVKQELKKQNGPRTAGVLQQML</sequence>
<dbReference type="InterPro" id="IPR027417">
    <property type="entry name" value="P-loop_NTPase"/>
</dbReference>
<keyword evidence="4" id="KW-0479">Metal-binding</keyword>
<dbReference type="PANTHER" id="PTHR10285">
    <property type="entry name" value="URIDINE KINASE"/>
    <property type="match status" value="1"/>
</dbReference>
<dbReference type="GO" id="GO:0061769">
    <property type="term" value="F:nicotinate riboside kinase activity"/>
    <property type="evidence" value="ECO:0007669"/>
    <property type="project" value="UniProtKB-ARBA"/>
</dbReference>
<comment type="catalytic activity">
    <reaction evidence="10">
        <text>beta-D-ribosylnicotinate + ATP = nicotinate beta-D-ribonucleotide + ADP + H(+)</text>
        <dbReference type="Rhea" id="RHEA:25568"/>
        <dbReference type="ChEBI" id="CHEBI:15378"/>
        <dbReference type="ChEBI" id="CHEBI:30616"/>
        <dbReference type="ChEBI" id="CHEBI:57502"/>
        <dbReference type="ChEBI" id="CHEBI:58527"/>
        <dbReference type="ChEBI" id="CHEBI:456216"/>
        <dbReference type="EC" id="2.7.1.173"/>
    </reaction>
</comment>
<protein>
    <recommendedName>
        <fullName evidence="14">Nicotinamide riboside kinase 1</fullName>
    </recommendedName>
</protein>
<comment type="catalytic activity">
    <reaction evidence="9">
        <text>beta-nicotinamide D-riboside + ATP = beta-nicotinamide D-ribonucleotide + ADP + H(+)</text>
        <dbReference type="Rhea" id="RHEA:14017"/>
        <dbReference type="ChEBI" id="CHEBI:14649"/>
        <dbReference type="ChEBI" id="CHEBI:15378"/>
        <dbReference type="ChEBI" id="CHEBI:15927"/>
        <dbReference type="ChEBI" id="CHEBI:30616"/>
        <dbReference type="ChEBI" id="CHEBI:456216"/>
        <dbReference type="EC" id="2.7.1.22"/>
    </reaction>
</comment>
<comment type="similarity">
    <text evidence="11">Belongs to the uridine kinase family. NRK subfamily.</text>
</comment>